<gene>
    <name evidence="1" type="ORF">SADUNF_Sadunf08G0096500</name>
</gene>
<reference evidence="1 2" key="1">
    <citation type="submission" date="2020-10" db="EMBL/GenBank/DDBJ databases">
        <title>Plant Genome Project.</title>
        <authorList>
            <person name="Zhang R.-G."/>
        </authorList>
    </citation>
    <scope>NUCLEOTIDE SEQUENCE [LARGE SCALE GENOMIC DNA]</scope>
    <source>
        <strain evidence="1">FAFU-HL-1</strain>
        <tissue evidence="1">Leaf</tissue>
    </source>
</reference>
<organism evidence="1 2">
    <name type="scientific">Salix dunnii</name>
    <dbReference type="NCBI Taxonomy" id="1413687"/>
    <lineage>
        <taxon>Eukaryota</taxon>
        <taxon>Viridiplantae</taxon>
        <taxon>Streptophyta</taxon>
        <taxon>Embryophyta</taxon>
        <taxon>Tracheophyta</taxon>
        <taxon>Spermatophyta</taxon>
        <taxon>Magnoliopsida</taxon>
        <taxon>eudicotyledons</taxon>
        <taxon>Gunneridae</taxon>
        <taxon>Pentapetalae</taxon>
        <taxon>rosids</taxon>
        <taxon>fabids</taxon>
        <taxon>Malpighiales</taxon>
        <taxon>Salicaceae</taxon>
        <taxon>Saliceae</taxon>
        <taxon>Salix</taxon>
    </lineage>
</organism>
<protein>
    <submittedName>
        <fullName evidence="1">Uncharacterized protein</fullName>
    </submittedName>
</protein>
<dbReference type="EMBL" id="JADGMS010000008">
    <property type="protein sequence ID" value="KAF9677329.1"/>
    <property type="molecule type" value="Genomic_DNA"/>
</dbReference>
<keyword evidence="2" id="KW-1185">Reference proteome</keyword>
<name>A0A835MUM3_9ROSI</name>
<sequence length="141" mass="15983">MKSIFGAKKRIRTDTLSSSLRSRQDFLHEHFLSIPPSILERYATRYFNRGKNLLGVAVVKVSNAYKTLKQQLLSVLLYLPLKCTATLPSFSGEDISSRNQTRFADLGELHQPAPVFPHDDAVDLSSSIHYRLFLSLAILLY</sequence>
<dbReference type="AlphaFoldDB" id="A0A835MUM3"/>
<evidence type="ECO:0000313" key="1">
    <source>
        <dbReference type="EMBL" id="KAF9677329.1"/>
    </source>
</evidence>
<comment type="caution">
    <text evidence="1">The sequence shown here is derived from an EMBL/GenBank/DDBJ whole genome shotgun (WGS) entry which is preliminary data.</text>
</comment>
<evidence type="ECO:0000313" key="2">
    <source>
        <dbReference type="Proteomes" id="UP000657918"/>
    </source>
</evidence>
<proteinExistence type="predicted"/>
<dbReference type="OrthoDB" id="2015618at2759"/>
<accession>A0A835MUM3</accession>
<dbReference type="Proteomes" id="UP000657918">
    <property type="component" value="Chromosome 8"/>
</dbReference>